<dbReference type="InterPro" id="IPR050739">
    <property type="entry name" value="MFP"/>
</dbReference>
<evidence type="ECO:0000313" key="3">
    <source>
        <dbReference type="Proteomes" id="UP000304880"/>
    </source>
</evidence>
<dbReference type="PRINTS" id="PR01490">
    <property type="entry name" value="RTXTOXIND"/>
</dbReference>
<proteinExistence type="predicted"/>
<dbReference type="PANTHER" id="PTHR30386">
    <property type="entry name" value="MEMBRANE FUSION SUBUNIT OF EMRAB-TOLC MULTIDRUG EFFLUX PUMP"/>
    <property type="match status" value="1"/>
</dbReference>
<feature type="domain" description="AprE-like beta-barrel" evidence="1">
    <location>
        <begin position="100"/>
        <end position="189"/>
    </location>
</feature>
<reference evidence="2 3" key="1">
    <citation type="submission" date="2019-06" db="EMBL/GenBank/DDBJ databases">
        <authorList>
            <person name="Li J."/>
        </authorList>
    </citation>
    <scope>NUCLEOTIDE SEQUENCE [LARGE SCALE GENOMIC DNA]</scope>
    <source>
        <strain evidence="2 3">CGMCC 1.8012</strain>
    </source>
</reference>
<gene>
    <name evidence="2" type="ORF">FHD67_20240</name>
</gene>
<feature type="non-terminal residue" evidence="2">
    <location>
        <position position="1"/>
    </location>
</feature>
<dbReference type="AlphaFoldDB" id="A0A5C4R1C6"/>
<comment type="caution">
    <text evidence="2">The sequence shown here is derived from an EMBL/GenBank/DDBJ whole genome shotgun (WGS) entry which is preliminary data.</text>
</comment>
<dbReference type="EMBL" id="VDDC01000118">
    <property type="protein sequence ID" value="TNH37457.1"/>
    <property type="molecule type" value="Genomic_DNA"/>
</dbReference>
<dbReference type="Gene3D" id="2.40.30.170">
    <property type="match status" value="1"/>
</dbReference>
<dbReference type="Pfam" id="PF26002">
    <property type="entry name" value="Beta-barrel_AprE"/>
    <property type="match status" value="1"/>
</dbReference>
<accession>A0A5C4R1C6</accession>
<sequence>ELGSLQASRASAAIRQTELQIQSLRLAAERREMAETELGDLGYRELELAERRRSLTEQLDRLEIRAPVSGVVYNMQVTTPRSVIRPADPLLYIIPQDRPLVIGARVATINIDEIQLGQPVVLRFSAFSSRTTPEIDGRLDRISADALLDEATRTPYYRAEVSIPPDQLDKLGGLALVPGMPVEVYIQTGDRSPMAYLMKPLADYFNRAFRES</sequence>
<evidence type="ECO:0000313" key="2">
    <source>
        <dbReference type="EMBL" id="TNH37457.1"/>
    </source>
</evidence>
<name>A0A5C4R1C6_9RHOB</name>
<dbReference type="Proteomes" id="UP000304880">
    <property type="component" value="Unassembled WGS sequence"/>
</dbReference>
<evidence type="ECO:0000259" key="1">
    <source>
        <dbReference type="Pfam" id="PF26002"/>
    </source>
</evidence>
<dbReference type="SUPFAM" id="SSF111369">
    <property type="entry name" value="HlyD-like secretion proteins"/>
    <property type="match status" value="1"/>
</dbReference>
<dbReference type="InterPro" id="IPR058982">
    <property type="entry name" value="Beta-barrel_AprE"/>
</dbReference>
<dbReference type="PANTHER" id="PTHR30386:SF17">
    <property type="entry name" value="ALKALINE PROTEASE SECRETION PROTEIN APRE"/>
    <property type="match status" value="1"/>
</dbReference>
<dbReference type="RefSeq" id="WP_139599867.1">
    <property type="nucleotide sequence ID" value="NZ_VDDC01000118.1"/>
</dbReference>
<organism evidence="2 3">
    <name type="scientific">Paracoccus haeundaensis</name>
    <dbReference type="NCBI Taxonomy" id="225362"/>
    <lineage>
        <taxon>Bacteria</taxon>
        <taxon>Pseudomonadati</taxon>
        <taxon>Pseudomonadota</taxon>
        <taxon>Alphaproteobacteria</taxon>
        <taxon>Rhodobacterales</taxon>
        <taxon>Paracoccaceae</taxon>
        <taxon>Paracoccus</taxon>
    </lineage>
</organism>
<keyword evidence="3" id="KW-1185">Reference proteome</keyword>
<protein>
    <submittedName>
        <fullName evidence="2">HlyD family efflux transporter periplasmic adaptor subunit</fullName>
    </submittedName>
</protein>